<dbReference type="EMBL" id="BPLR01014739">
    <property type="protein sequence ID" value="GIY70991.1"/>
    <property type="molecule type" value="Genomic_DNA"/>
</dbReference>
<dbReference type="AlphaFoldDB" id="A0AAV4VLF1"/>
<gene>
    <name evidence="2" type="ORF">CEXT_45421</name>
</gene>
<evidence type="ECO:0000256" key="1">
    <source>
        <dbReference type="SAM" id="Phobius"/>
    </source>
</evidence>
<accession>A0AAV4VLF1</accession>
<feature type="transmembrane region" description="Helical" evidence="1">
    <location>
        <begin position="20"/>
        <end position="45"/>
    </location>
</feature>
<organism evidence="2 3">
    <name type="scientific">Caerostris extrusa</name>
    <name type="common">Bark spider</name>
    <name type="synonym">Caerostris bankana</name>
    <dbReference type="NCBI Taxonomy" id="172846"/>
    <lineage>
        <taxon>Eukaryota</taxon>
        <taxon>Metazoa</taxon>
        <taxon>Ecdysozoa</taxon>
        <taxon>Arthropoda</taxon>
        <taxon>Chelicerata</taxon>
        <taxon>Arachnida</taxon>
        <taxon>Araneae</taxon>
        <taxon>Araneomorphae</taxon>
        <taxon>Entelegynae</taxon>
        <taxon>Araneoidea</taxon>
        <taxon>Araneidae</taxon>
        <taxon>Caerostris</taxon>
    </lineage>
</organism>
<keyword evidence="1" id="KW-1133">Transmembrane helix</keyword>
<sequence>MKDIFRQTEDKFYGGTLASLLFGVDVLFFCLTLLNAHSFLIASFLTKAKNDESRELAIISLLAFTGGLKPYSGVEIYFKSVLEYGLFGCVHEYVN</sequence>
<name>A0AAV4VLF1_CAEEX</name>
<evidence type="ECO:0000313" key="2">
    <source>
        <dbReference type="EMBL" id="GIY70991.1"/>
    </source>
</evidence>
<proteinExistence type="predicted"/>
<reference evidence="2 3" key="1">
    <citation type="submission" date="2021-06" db="EMBL/GenBank/DDBJ databases">
        <title>Caerostris extrusa draft genome.</title>
        <authorList>
            <person name="Kono N."/>
            <person name="Arakawa K."/>
        </authorList>
    </citation>
    <scope>NUCLEOTIDE SEQUENCE [LARGE SCALE GENOMIC DNA]</scope>
</reference>
<dbReference type="Proteomes" id="UP001054945">
    <property type="component" value="Unassembled WGS sequence"/>
</dbReference>
<comment type="caution">
    <text evidence="2">The sequence shown here is derived from an EMBL/GenBank/DDBJ whole genome shotgun (WGS) entry which is preliminary data.</text>
</comment>
<protein>
    <submittedName>
        <fullName evidence="2">Uncharacterized protein</fullName>
    </submittedName>
</protein>
<keyword evidence="1" id="KW-0812">Transmembrane</keyword>
<keyword evidence="3" id="KW-1185">Reference proteome</keyword>
<keyword evidence="1" id="KW-0472">Membrane</keyword>
<evidence type="ECO:0000313" key="3">
    <source>
        <dbReference type="Proteomes" id="UP001054945"/>
    </source>
</evidence>